<evidence type="ECO:0000256" key="11">
    <source>
        <dbReference type="ARBA" id="ARBA00023098"/>
    </source>
</evidence>
<reference evidence="16" key="1">
    <citation type="submission" date="2017-02" db="EMBL/GenBank/DDBJ databases">
        <authorList>
            <person name="Varghese N."/>
            <person name="Submissions S."/>
        </authorList>
    </citation>
    <scope>NUCLEOTIDE SEQUENCE [LARGE SCALE GENOMIC DNA]</scope>
    <source>
        <strain evidence="16">DSM 22224</strain>
    </source>
</reference>
<keyword evidence="16" id="KW-1185">Reference proteome</keyword>
<keyword evidence="6 13" id="KW-0441">Lipid A biosynthesis</keyword>
<dbReference type="HAMAP" id="MF_00409">
    <property type="entry name" value="LpxK"/>
    <property type="match status" value="1"/>
</dbReference>
<dbReference type="NCBIfam" id="TIGR00682">
    <property type="entry name" value="lpxK"/>
    <property type="match status" value="1"/>
</dbReference>
<accession>A0A1T4TZK8</accession>
<dbReference type="GO" id="GO:0009244">
    <property type="term" value="P:lipopolysaccharide core region biosynthetic process"/>
    <property type="evidence" value="ECO:0007669"/>
    <property type="project" value="TreeGrafter"/>
</dbReference>
<keyword evidence="10 13" id="KW-0067">ATP-binding</keyword>
<keyword evidence="14" id="KW-0812">Transmembrane</keyword>
<evidence type="ECO:0000256" key="6">
    <source>
        <dbReference type="ARBA" id="ARBA00022556"/>
    </source>
</evidence>
<dbReference type="InterPro" id="IPR027417">
    <property type="entry name" value="P-loop_NTPase"/>
</dbReference>
<keyword evidence="7 13" id="KW-0808">Transferase</keyword>
<feature type="binding site" evidence="13">
    <location>
        <begin position="51"/>
        <end position="58"/>
    </location>
    <ligand>
        <name>ATP</name>
        <dbReference type="ChEBI" id="CHEBI:30616"/>
    </ligand>
</feature>
<dbReference type="PANTHER" id="PTHR42724">
    <property type="entry name" value="TETRAACYLDISACCHARIDE 4'-KINASE"/>
    <property type="match status" value="1"/>
</dbReference>
<dbReference type="STRING" id="634771.SAMN04488128_107140"/>
<dbReference type="EMBL" id="FUWZ01000007">
    <property type="protein sequence ID" value="SKA45906.1"/>
    <property type="molecule type" value="Genomic_DNA"/>
</dbReference>
<evidence type="ECO:0000256" key="2">
    <source>
        <dbReference type="ARBA" id="ARBA00004870"/>
    </source>
</evidence>
<evidence type="ECO:0000256" key="9">
    <source>
        <dbReference type="ARBA" id="ARBA00022777"/>
    </source>
</evidence>
<dbReference type="UniPathway" id="UPA00359">
    <property type="reaction ID" value="UER00482"/>
</dbReference>
<evidence type="ECO:0000256" key="13">
    <source>
        <dbReference type="HAMAP-Rule" id="MF_00409"/>
    </source>
</evidence>
<keyword evidence="14" id="KW-0472">Membrane</keyword>
<evidence type="ECO:0000256" key="7">
    <source>
        <dbReference type="ARBA" id="ARBA00022679"/>
    </source>
</evidence>
<evidence type="ECO:0000313" key="16">
    <source>
        <dbReference type="Proteomes" id="UP000190367"/>
    </source>
</evidence>
<comment type="catalytic activity">
    <reaction evidence="13">
        <text>a lipid A disaccharide + ATP = a lipid IVA + ADP + H(+)</text>
        <dbReference type="Rhea" id="RHEA:67840"/>
        <dbReference type="ChEBI" id="CHEBI:15378"/>
        <dbReference type="ChEBI" id="CHEBI:30616"/>
        <dbReference type="ChEBI" id="CHEBI:176343"/>
        <dbReference type="ChEBI" id="CHEBI:176425"/>
        <dbReference type="ChEBI" id="CHEBI:456216"/>
        <dbReference type="EC" id="2.7.1.130"/>
    </reaction>
</comment>
<evidence type="ECO:0000313" key="15">
    <source>
        <dbReference type="EMBL" id="SKA45906.1"/>
    </source>
</evidence>
<comment type="function">
    <text evidence="1 13">Transfers the gamma-phosphate of ATP to the 4'-position of a tetraacyldisaccharide 1-phosphate intermediate (termed DS-1-P) to form tetraacyldisaccharide 1,4'-bis-phosphate (lipid IVA).</text>
</comment>
<evidence type="ECO:0000256" key="10">
    <source>
        <dbReference type="ARBA" id="ARBA00022840"/>
    </source>
</evidence>
<dbReference type="GO" id="GO:0005886">
    <property type="term" value="C:plasma membrane"/>
    <property type="evidence" value="ECO:0007669"/>
    <property type="project" value="TreeGrafter"/>
</dbReference>
<dbReference type="GO" id="GO:0009029">
    <property type="term" value="F:lipid-A 4'-kinase activity"/>
    <property type="evidence" value="ECO:0007669"/>
    <property type="project" value="UniProtKB-UniRule"/>
</dbReference>
<evidence type="ECO:0000256" key="4">
    <source>
        <dbReference type="ARBA" id="ARBA00016436"/>
    </source>
</evidence>
<sequence length="359" mass="40845">MLKLLSYLKILLYPFSLLYGLVMWVRNRFYDKGVLTAVEFDLPVIACGNLSVGGTGKTPHVEYLIRLLKDTFRTATLSRGYNRRTSGYLLADEYSTAADIGDEPMQFHTKYPDIKVCVGEERMLAIPQLLGEEPDTQVILLDDAFQHRSVKPGMNILITEYNRLFTRDHVVPFGRLREGRSGYQRANCIIVSKCPPDMSLAEKAALEKEINPLPGQRLFFTTLQYGALFDMTTRQPVNVPASASVLLACGIARPEPLLEKLQQQFQQVYLLAFPDHYYYSEKDIAKIKKERDDLPGTQKMVITTEKDAVRLHLLQKELAEQNLQIAVMPVEISFLFGEAESFNNFIFDYVARQLPAFGQ</sequence>
<evidence type="ECO:0000256" key="1">
    <source>
        <dbReference type="ARBA" id="ARBA00002274"/>
    </source>
</evidence>
<evidence type="ECO:0000256" key="8">
    <source>
        <dbReference type="ARBA" id="ARBA00022741"/>
    </source>
</evidence>
<dbReference type="SUPFAM" id="SSF52540">
    <property type="entry name" value="P-loop containing nucleoside triphosphate hydrolases"/>
    <property type="match status" value="1"/>
</dbReference>
<dbReference type="Proteomes" id="UP000190367">
    <property type="component" value="Unassembled WGS sequence"/>
</dbReference>
<dbReference type="PANTHER" id="PTHR42724:SF1">
    <property type="entry name" value="TETRAACYLDISACCHARIDE 4'-KINASE, MITOCHONDRIAL-RELATED"/>
    <property type="match status" value="1"/>
</dbReference>
<dbReference type="EC" id="2.7.1.130" evidence="3 13"/>
<protein>
    <recommendedName>
        <fullName evidence="4 13">Tetraacyldisaccharide 4'-kinase</fullName>
        <ecNumber evidence="3 13">2.7.1.130</ecNumber>
    </recommendedName>
    <alternativeName>
        <fullName evidence="12 13">Lipid A 4'-kinase</fullName>
    </alternativeName>
</protein>
<comment type="similarity">
    <text evidence="13">Belongs to the LpxK family.</text>
</comment>
<evidence type="ECO:0000256" key="3">
    <source>
        <dbReference type="ARBA" id="ARBA00012071"/>
    </source>
</evidence>
<evidence type="ECO:0000256" key="12">
    <source>
        <dbReference type="ARBA" id="ARBA00029757"/>
    </source>
</evidence>
<dbReference type="Pfam" id="PF02606">
    <property type="entry name" value="LpxK"/>
    <property type="match status" value="1"/>
</dbReference>
<keyword evidence="9 13" id="KW-0418">Kinase</keyword>
<gene>
    <name evidence="13" type="primary">lpxK</name>
    <name evidence="15" type="ORF">SAMN04488128_107140</name>
</gene>
<dbReference type="InterPro" id="IPR003758">
    <property type="entry name" value="LpxK"/>
</dbReference>
<evidence type="ECO:0000256" key="14">
    <source>
        <dbReference type="SAM" id="Phobius"/>
    </source>
</evidence>
<comment type="pathway">
    <text evidence="2 13">Glycolipid biosynthesis; lipid IV(A) biosynthesis; lipid IV(A) from (3R)-3-hydroxytetradecanoyl-[acyl-carrier-protein] and UDP-N-acetyl-alpha-D-glucosamine: step 6/6.</text>
</comment>
<dbReference type="AlphaFoldDB" id="A0A1T4TZK8"/>
<keyword evidence="14" id="KW-1133">Transmembrane helix</keyword>
<keyword evidence="11 13" id="KW-0443">Lipid metabolism</keyword>
<organism evidence="15 16">
    <name type="scientific">Chitinophaga eiseniae</name>
    <dbReference type="NCBI Taxonomy" id="634771"/>
    <lineage>
        <taxon>Bacteria</taxon>
        <taxon>Pseudomonadati</taxon>
        <taxon>Bacteroidota</taxon>
        <taxon>Chitinophagia</taxon>
        <taxon>Chitinophagales</taxon>
        <taxon>Chitinophagaceae</taxon>
        <taxon>Chitinophaga</taxon>
    </lineage>
</organism>
<dbReference type="RefSeq" id="WP_235021684.1">
    <property type="nucleotide sequence ID" value="NZ_FUWZ01000007.1"/>
</dbReference>
<name>A0A1T4TZK8_9BACT</name>
<dbReference type="GO" id="GO:0009245">
    <property type="term" value="P:lipid A biosynthetic process"/>
    <property type="evidence" value="ECO:0007669"/>
    <property type="project" value="UniProtKB-UniRule"/>
</dbReference>
<keyword evidence="5 13" id="KW-0444">Lipid biosynthesis</keyword>
<evidence type="ECO:0000256" key="5">
    <source>
        <dbReference type="ARBA" id="ARBA00022516"/>
    </source>
</evidence>
<feature type="transmembrane region" description="Helical" evidence="14">
    <location>
        <begin position="6"/>
        <end position="25"/>
    </location>
</feature>
<keyword evidence="8 13" id="KW-0547">Nucleotide-binding</keyword>
<dbReference type="GO" id="GO:0005524">
    <property type="term" value="F:ATP binding"/>
    <property type="evidence" value="ECO:0007669"/>
    <property type="project" value="UniProtKB-UniRule"/>
</dbReference>
<proteinExistence type="inferred from homology"/>